<dbReference type="PANTHER" id="PTHR21115:SF0">
    <property type="entry name" value="GH06117P-RELATED"/>
    <property type="match status" value="1"/>
</dbReference>
<feature type="compositionally biased region" description="Polar residues" evidence="1">
    <location>
        <begin position="802"/>
        <end position="814"/>
    </location>
</feature>
<feature type="domain" description="DUF4781" evidence="2">
    <location>
        <begin position="2"/>
        <end position="282"/>
    </location>
</feature>
<feature type="compositionally biased region" description="Low complexity" evidence="1">
    <location>
        <begin position="815"/>
        <end position="829"/>
    </location>
</feature>
<dbReference type="Pfam" id="PF16013">
    <property type="entry name" value="DUF4781"/>
    <property type="match status" value="1"/>
</dbReference>
<reference evidence="4" key="1">
    <citation type="submission" date="2021-02" db="EMBL/GenBank/DDBJ databases">
        <authorList>
            <person name="Nowell W R."/>
        </authorList>
    </citation>
    <scope>NUCLEOTIDE SEQUENCE</scope>
</reference>
<proteinExistence type="predicted"/>
<dbReference type="Proteomes" id="UP000663860">
    <property type="component" value="Unassembled WGS sequence"/>
</dbReference>
<evidence type="ECO:0000313" key="4">
    <source>
        <dbReference type="EMBL" id="CAF3989505.1"/>
    </source>
</evidence>
<evidence type="ECO:0000256" key="1">
    <source>
        <dbReference type="SAM" id="MobiDB-lite"/>
    </source>
</evidence>
<sequence length="853" mass="96022">MDAGGRVYKDWNDYLRNNHLPQSVMIYPKDGTYTPEDENGKPKEKVTLIAQEAQSCKPSAVVKNMIDTVVVATGLALTAASLVTAVPLGIFAASTLATISTGSYYIGLACTAYSVTTNGYDKFTHDESVTTELLLVGTTALSGLTAYLNQSWSKTMAEQVRKMDSWDDVVLGVSRTQKIIFATLNVIKAAMSALSAVTAFCHLWMKKNRTWLDYYQLCISLFFFTNTITKPIFLQQVFESEQGKYIENDIRTRIERNEAHEELDKAVKEAKTTQQKTYLIRNLQKIHDLDGHFYRVHQTGSIIEYTEKGLIVNNQLPLSPEAYNQMGKEQLLQRLNDIKLYPTEQERDKHITTLLKDYVSENDDCKKYAKDYVDGNMNDEQKGKFNNWVKEMAIRRKVQFFHDSAKFKDTPQYRKEIRNIETTMGGNKNVEAWHQEKNQLDADLNDGKIDQQQYNTKDSEIKQGLEKAKHAQQLRKGIDKYVQTPSLNKQTVVENHMKERAGGKTEEQWEKTCENLENNLNKLPDAVKAKPEVQQRFSDDISAAKQNAQIAKLAKIEIEPLLKETWVDDTKTLYAMKDNYERNENFVWYVTEDNTKSSIEEVWGVSDYRTATVHGQPIFKDLDINGADEVSCIINSCGGNAVETINTARKLAEDPACQMKVGNVRDFSHLINAARQAEKQMGGNVNYKTLRSEINSMYNDTANVQLSNNQMEFTSLNSAAVHAYKHKAEWGQNTTTTDYLTTIADTIIKPENATGSVYTQNGQGISTNYGVAESGRYRFGVTRSDPNGHNPKIVTMHHRSNAGITNSPTSNLTINNSTGNNPGNGNATTSYTAPSSLSGFASTMSWLPNYISL</sequence>
<protein>
    <recommendedName>
        <fullName evidence="2">DUF4781 domain-containing protein</fullName>
    </recommendedName>
</protein>
<organism evidence="4 5">
    <name type="scientific">Adineta steineri</name>
    <dbReference type="NCBI Taxonomy" id="433720"/>
    <lineage>
        <taxon>Eukaryota</taxon>
        <taxon>Metazoa</taxon>
        <taxon>Spiralia</taxon>
        <taxon>Gnathifera</taxon>
        <taxon>Rotifera</taxon>
        <taxon>Eurotatoria</taxon>
        <taxon>Bdelloidea</taxon>
        <taxon>Adinetida</taxon>
        <taxon>Adinetidae</taxon>
        <taxon>Adineta</taxon>
    </lineage>
</organism>
<evidence type="ECO:0000313" key="5">
    <source>
        <dbReference type="Proteomes" id="UP000663868"/>
    </source>
</evidence>
<accession>A0A819N2C2</accession>
<feature type="region of interest" description="Disordered" evidence="1">
    <location>
        <begin position="801"/>
        <end position="829"/>
    </location>
</feature>
<dbReference type="InterPro" id="IPR031962">
    <property type="entry name" value="DUF4781"/>
</dbReference>
<dbReference type="EMBL" id="CAJOBB010002673">
    <property type="protein sequence ID" value="CAF3989505.1"/>
    <property type="molecule type" value="Genomic_DNA"/>
</dbReference>
<evidence type="ECO:0000259" key="2">
    <source>
        <dbReference type="Pfam" id="PF16013"/>
    </source>
</evidence>
<comment type="caution">
    <text evidence="4">The sequence shown here is derived from an EMBL/GenBank/DDBJ whole genome shotgun (WGS) entry which is preliminary data.</text>
</comment>
<name>A0A819N2C2_9BILA</name>
<evidence type="ECO:0000313" key="3">
    <source>
        <dbReference type="EMBL" id="CAF1289313.1"/>
    </source>
</evidence>
<dbReference type="EMBL" id="CAJNOE010000614">
    <property type="protein sequence ID" value="CAF1289313.1"/>
    <property type="molecule type" value="Genomic_DNA"/>
</dbReference>
<dbReference type="Proteomes" id="UP000663868">
    <property type="component" value="Unassembled WGS sequence"/>
</dbReference>
<dbReference type="PANTHER" id="PTHR21115">
    <property type="entry name" value="GH06117P-RELATED"/>
    <property type="match status" value="1"/>
</dbReference>
<gene>
    <name evidence="3" type="ORF">IZO911_LOCUS33420</name>
    <name evidence="4" type="ORF">KXQ929_LOCUS27818</name>
</gene>
<dbReference type="AlphaFoldDB" id="A0A819N2C2"/>